<evidence type="ECO:0000313" key="2">
    <source>
        <dbReference type="EMBL" id="QGT99643.1"/>
    </source>
</evidence>
<sequence length="178" mass="20883">MQNKPQFRIIIALISLVVVLGLLFGGYNLYNTIGVHNPVKGELSEIPEIQDVKIEKVDRKDVFKIQLGKTTNLKKVYTDTTKVLNSKYDPENYELIILDNSNNELEKAYDNLHLAIYEAIANNQFLWLDKQLEEKQKNYDYKLFVDEENLYLQLEQENYYIYKVLDRSTAVVNIKKEV</sequence>
<dbReference type="AlphaFoldDB" id="A0A6I6DH64"/>
<proteinExistence type="predicted"/>
<dbReference type="Proteomes" id="UP000426444">
    <property type="component" value="Chromosome"/>
</dbReference>
<keyword evidence="3" id="KW-1185">Reference proteome</keyword>
<dbReference type="RefSeq" id="WP_156203520.1">
    <property type="nucleotide sequence ID" value="NZ_CP046457.1"/>
</dbReference>
<dbReference type="OrthoDB" id="1722928at2"/>
<reference evidence="3" key="1">
    <citation type="journal article" date="2019" name="Microbiology">
        <title>Complete Genome Sequence of an Uncultured Bacterium of the Candidate Phylum Bipolaricaulota.</title>
        <authorList>
            <person name="Kadnikov V.V."/>
            <person name="Mardanov A.V."/>
            <person name="Beletsky A.V."/>
            <person name="Frank Y.A."/>
            <person name="Karnachuk O.V."/>
            <person name="Ravin N.V."/>
        </authorList>
    </citation>
    <scope>NUCLEOTIDE SEQUENCE [LARGE SCALE GENOMIC DNA]</scope>
</reference>
<keyword evidence="1" id="KW-1133">Transmembrane helix</keyword>
<gene>
    <name evidence="2" type="ORF">SYNTR_1050</name>
</gene>
<keyword evidence="1" id="KW-0472">Membrane</keyword>
<dbReference type="KEGG" id="salq:SYNTR_1050"/>
<accession>A0A6I6DH64</accession>
<protein>
    <submittedName>
        <fullName evidence="2">Uncharacterized protein</fullName>
    </submittedName>
</protein>
<evidence type="ECO:0000313" key="3">
    <source>
        <dbReference type="Proteomes" id="UP000426444"/>
    </source>
</evidence>
<organism evidence="2 3">
    <name type="scientific">Candidatus Syntrophocurvum alkaliphilum</name>
    <dbReference type="NCBI Taxonomy" id="2293317"/>
    <lineage>
        <taxon>Bacteria</taxon>
        <taxon>Bacillati</taxon>
        <taxon>Bacillota</taxon>
        <taxon>Clostridia</taxon>
        <taxon>Eubacteriales</taxon>
        <taxon>Syntrophomonadaceae</taxon>
        <taxon>Candidatus Syntrophocurvum</taxon>
    </lineage>
</organism>
<keyword evidence="1" id="KW-0812">Transmembrane</keyword>
<feature type="transmembrane region" description="Helical" evidence="1">
    <location>
        <begin position="7"/>
        <end position="30"/>
    </location>
</feature>
<dbReference type="EMBL" id="CP046457">
    <property type="protein sequence ID" value="QGT99643.1"/>
    <property type="molecule type" value="Genomic_DNA"/>
</dbReference>
<evidence type="ECO:0000256" key="1">
    <source>
        <dbReference type="SAM" id="Phobius"/>
    </source>
</evidence>
<name>A0A6I6DH64_9FIRM</name>